<keyword evidence="1" id="KW-0805">Transcription regulation</keyword>
<accession>A0A1M6SVG9</accession>
<dbReference type="InterPro" id="IPR036388">
    <property type="entry name" value="WH-like_DNA-bd_sf"/>
</dbReference>
<proteinExistence type="predicted"/>
<dbReference type="RefSeq" id="WP_073276577.1">
    <property type="nucleotide sequence ID" value="NZ_FRAC01000012.1"/>
</dbReference>
<dbReference type="SUPFAM" id="SSF46785">
    <property type="entry name" value="Winged helix' DNA-binding domain"/>
    <property type="match status" value="1"/>
</dbReference>
<evidence type="ECO:0000256" key="2">
    <source>
        <dbReference type="ARBA" id="ARBA00023125"/>
    </source>
</evidence>
<feature type="domain" description="HTH gntR-type" evidence="4">
    <location>
        <begin position="4"/>
        <end position="71"/>
    </location>
</feature>
<gene>
    <name evidence="5" type="ORF">SAMN02745136_02614</name>
</gene>
<dbReference type="SMART" id="SM00895">
    <property type="entry name" value="FCD"/>
    <property type="match status" value="1"/>
</dbReference>
<dbReference type="OrthoDB" id="5449at2"/>
<dbReference type="Pfam" id="PF00392">
    <property type="entry name" value="GntR"/>
    <property type="match status" value="1"/>
</dbReference>
<dbReference type="CDD" id="cd07377">
    <property type="entry name" value="WHTH_GntR"/>
    <property type="match status" value="1"/>
</dbReference>
<dbReference type="PROSITE" id="PS50949">
    <property type="entry name" value="HTH_GNTR"/>
    <property type="match status" value="1"/>
</dbReference>
<dbReference type="Gene3D" id="1.10.10.10">
    <property type="entry name" value="Winged helix-like DNA-binding domain superfamily/Winged helix DNA-binding domain"/>
    <property type="match status" value="1"/>
</dbReference>
<dbReference type="PANTHER" id="PTHR43537">
    <property type="entry name" value="TRANSCRIPTIONAL REGULATOR, GNTR FAMILY"/>
    <property type="match status" value="1"/>
</dbReference>
<reference evidence="5 6" key="1">
    <citation type="submission" date="2016-11" db="EMBL/GenBank/DDBJ databases">
        <authorList>
            <person name="Jaros S."/>
            <person name="Januszkiewicz K."/>
            <person name="Wedrychowicz H."/>
        </authorList>
    </citation>
    <scope>NUCLEOTIDE SEQUENCE [LARGE SCALE GENOMIC DNA]</scope>
    <source>
        <strain evidence="5 6">DSM 15929</strain>
    </source>
</reference>
<keyword evidence="2 5" id="KW-0238">DNA-binding</keyword>
<dbReference type="InterPro" id="IPR000524">
    <property type="entry name" value="Tscrpt_reg_HTH_GntR"/>
</dbReference>
<name>A0A1M6SVG9_9FIRM</name>
<dbReference type="Gene3D" id="1.20.120.530">
    <property type="entry name" value="GntR ligand-binding domain-like"/>
    <property type="match status" value="1"/>
</dbReference>
<evidence type="ECO:0000256" key="1">
    <source>
        <dbReference type="ARBA" id="ARBA00023015"/>
    </source>
</evidence>
<keyword evidence="6" id="KW-1185">Reference proteome</keyword>
<dbReference type="EMBL" id="FRAC01000012">
    <property type="protein sequence ID" value="SHK48695.1"/>
    <property type="molecule type" value="Genomic_DNA"/>
</dbReference>
<dbReference type="InterPro" id="IPR011711">
    <property type="entry name" value="GntR_C"/>
</dbReference>
<keyword evidence="3" id="KW-0804">Transcription</keyword>
<dbReference type="InterPro" id="IPR008920">
    <property type="entry name" value="TF_FadR/GntR_C"/>
</dbReference>
<dbReference type="GO" id="GO:0003677">
    <property type="term" value="F:DNA binding"/>
    <property type="evidence" value="ECO:0007669"/>
    <property type="project" value="UniProtKB-KW"/>
</dbReference>
<dbReference type="InterPro" id="IPR036390">
    <property type="entry name" value="WH_DNA-bd_sf"/>
</dbReference>
<organism evidence="5 6">
    <name type="scientific">Anaerocolumna jejuensis DSM 15929</name>
    <dbReference type="NCBI Taxonomy" id="1121322"/>
    <lineage>
        <taxon>Bacteria</taxon>
        <taxon>Bacillati</taxon>
        <taxon>Bacillota</taxon>
        <taxon>Clostridia</taxon>
        <taxon>Lachnospirales</taxon>
        <taxon>Lachnospiraceae</taxon>
        <taxon>Anaerocolumna</taxon>
    </lineage>
</organism>
<dbReference type="AlphaFoldDB" id="A0A1M6SVG9"/>
<protein>
    <submittedName>
        <fullName evidence="5">DNA-binding transcriptional regulator, GntR family</fullName>
    </submittedName>
</protein>
<evidence type="ECO:0000313" key="5">
    <source>
        <dbReference type="EMBL" id="SHK48695.1"/>
    </source>
</evidence>
<dbReference type="STRING" id="1121322.SAMN02745136_02614"/>
<evidence type="ECO:0000259" key="4">
    <source>
        <dbReference type="PROSITE" id="PS50949"/>
    </source>
</evidence>
<dbReference type="Pfam" id="PF07729">
    <property type="entry name" value="FCD"/>
    <property type="match status" value="1"/>
</dbReference>
<evidence type="ECO:0000256" key="3">
    <source>
        <dbReference type="ARBA" id="ARBA00023163"/>
    </source>
</evidence>
<dbReference type="SUPFAM" id="SSF48008">
    <property type="entry name" value="GntR ligand-binding domain-like"/>
    <property type="match status" value="1"/>
</dbReference>
<dbReference type="PANTHER" id="PTHR43537:SF24">
    <property type="entry name" value="GLUCONATE OPERON TRANSCRIPTIONAL REPRESSOR"/>
    <property type="match status" value="1"/>
</dbReference>
<dbReference type="GO" id="GO:0003700">
    <property type="term" value="F:DNA-binding transcription factor activity"/>
    <property type="evidence" value="ECO:0007669"/>
    <property type="project" value="InterPro"/>
</dbReference>
<evidence type="ECO:0000313" key="6">
    <source>
        <dbReference type="Proteomes" id="UP000184386"/>
    </source>
</evidence>
<dbReference type="SMART" id="SM00345">
    <property type="entry name" value="HTH_GNTR"/>
    <property type="match status" value="1"/>
</dbReference>
<dbReference type="Proteomes" id="UP000184386">
    <property type="component" value="Unassembled WGS sequence"/>
</dbReference>
<sequence length="209" mass="24343">MKNQSIKNQVYEGILKDILDGVYQANAIINEKALIDKYNVSKTPVREALVQLCSEGILKNIPRFGYQLSMITPSEIIEMIEFRKIIEVGALEMSFDRLTASHLEELKELNRQAENISKSQDIKVHWEANQMFHRKLCSFCGNRYLQKSLDDSLNFCTRIANQYFVKVWESNEAEDGDHFKIVNSIENKNLEYAKEILIYDIELMKNKIL</sequence>